<evidence type="ECO:0000259" key="2">
    <source>
        <dbReference type="Pfam" id="PF20151"/>
    </source>
</evidence>
<name>A0A165NBH6_9APHY</name>
<sequence length="80" mass="8755">MSGPIAEATYILQIAVVENYLCIAAAALLIYEEVITLGDEVAHIRSPRKLGWLFLLNRLNTFALTASLILAGQTSYDSSR</sequence>
<proteinExistence type="predicted"/>
<feature type="transmembrane region" description="Helical" evidence="1">
    <location>
        <begin position="51"/>
        <end position="71"/>
    </location>
</feature>
<keyword evidence="4" id="KW-1185">Reference proteome</keyword>
<protein>
    <recommendedName>
        <fullName evidence="2">DUF6533 domain-containing protein</fullName>
    </recommendedName>
</protein>
<feature type="transmembrane region" description="Helical" evidence="1">
    <location>
        <begin position="12"/>
        <end position="31"/>
    </location>
</feature>
<keyword evidence="1" id="KW-0812">Transmembrane</keyword>
<evidence type="ECO:0000256" key="1">
    <source>
        <dbReference type="SAM" id="Phobius"/>
    </source>
</evidence>
<keyword evidence="1" id="KW-1133">Transmembrane helix</keyword>
<accession>A0A165NBH6</accession>
<dbReference type="Pfam" id="PF20151">
    <property type="entry name" value="DUF6533"/>
    <property type="match status" value="1"/>
</dbReference>
<dbReference type="EMBL" id="KV429084">
    <property type="protein sequence ID" value="KZT66765.1"/>
    <property type="molecule type" value="Genomic_DNA"/>
</dbReference>
<keyword evidence="1" id="KW-0472">Membrane</keyword>
<organism evidence="3 4">
    <name type="scientific">Daedalea quercina L-15889</name>
    <dbReference type="NCBI Taxonomy" id="1314783"/>
    <lineage>
        <taxon>Eukaryota</taxon>
        <taxon>Fungi</taxon>
        <taxon>Dikarya</taxon>
        <taxon>Basidiomycota</taxon>
        <taxon>Agaricomycotina</taxon>
        <taxon>Agaricomycetes</taxon>
        <taxon>Polyporales</taxon>
        <taxon>Fomitopsis</taxon>
    </lineage>
</organism>
<feature type="domain" description="DUF6533" evidence="2">
    <location>
        <begin position="20"/>
        <end position="62"/>
    </location>
</feature>
<evidence type="ECO:0000313" key="4">
    <source>
        <dbReference type="Proteomes" id="UP000076727"/>
    </source>
</evidence>
<reference evidence="3 4" key="1">
    <citation type="journal article" date="2016" name="Mol. Biol. Evol.">
        <title>Comparative Genomics of Early-Diverging Mushroom-Forming Fungi Provides Insights into the Origins of Lignocellulose Decay Capabilities.</title>
        <authorList>
            <person name="Nagy L.G."/>
            <person name="Riley R."/>
            <person name="Tritt A."/>
            <person name="Adam C."/>
            <person name="Daum C."/>
            <person name="Floudas D."/>
            <person name="Sun H."/>
            <person name="Yadav J.S."/>
            <person name="Pangilinan J."/>
            <person name="Larsson K.H."/>
            <person name="Matsuura K."/>
            <person name="Barry K."/>
            <person name="Labutti K."/>
            <person name="Kuo R."/>
            <person name="Ohm R.A."/>
            <person name="Bhattacharya S.S."/>
            <person name="Shirouzu T."/>
            <person name="Yoshinaga Y."/>
            <person name="Martin F.M."/>
            <person name="Grigoriev I.V."/>
            <person name="Hibbett D.S."/>
        </authorList>
    </citation>
    <scope>NUCLEOTIDE SEQUENCE [LARGE SCALE GENOMIC DNA]</scope>
    <source>
        <strain evidence="3 4">L-15889</strain>
    </source>
</reference>
<evidence type="ECO:0000313" key="3">
    <source>
        <dbReference type="EMBL" id="KZT66765.1"/>
    </source>
</evidence>
<dbReference type="InterPro" id="IPR045340">
    <property type="entry name" value="DUF6533"/>
</dbReference>
<dbReference type="Proteomes" id="UP000076727">
    <property type="component" value="Unassembled WGS sequence"/>
</dbReference>
<gene>
    <name evidence="3" type="ORF">DAEQUDRAFT_729895</name>
</gene>
<dbReference type="AlphaFoldDB" id="A0A165NBH6"/>